<proteinExistence type="predicted"/>
<evidence type="ECO:0000313" key="6">
    <source>
        <dbReference type="Proteomes" id="UP000293568"/>
    </source>
</evidence>
<dbReference type="GO" id="GO:0016757">
    <property type="term" value="F:glycosyltransferase activity"/>
    <property type="evidence" value="ECO:0007669"/>
    <property type="project" value="UniProtKB-KW"/>
</dbReference>
<dbReference type="Gene3D" id="3.90.550.10">
    <property type="entry name" value="Spore Coat Polysaccharide Biosynthesis Protein SpsA, Chain A"/>
    <property type="match status" value="1"/>
</dbReference>
<protein>
    <submittedName>
        <fullName evidence="5">DUF11 domain-containing protein</fullName>
    </submittedName>
</protein>
<name>A0A4P6EX36_9BACL</name>
<dbReference type="AlphaFoldDB" id="A0A4P6EX36"/>
<dbReference type="CDD" id="cd04194">
    <property type="entry name" value="GT8_A4GalT_like"/>
    <property type="match status" value="1"/>
</dbReference>
<keyword evidence="1" id="KW-0328">Glycosyltransferase</keyword>
<gene>
    <name evidence="5" type="ORF">ET464_15575</name>
</gene>
<evidence type="ECO:0000256" key="4">
    <source>
        <dbReference type="SAM" id="MobiDB-lite"/>
    </source>
</evidence>
<evidence type="ECO:0000256" key="1">
    <source>
        <dbReference type="ARBA" id="ARBA00022676"/>
    </source>
</evidence>
<dbReference type="Proteomes" id="UP000293568">
    <property type="component" value="Chromosome"/>
</dbReference>
<sequence length="498" mass="56425">MIELAMTFHDRNGKYTEHAGVVLASVFKNTKSPINVHILHDESLNEVNKFRLVELARRYKHDIYFYSVTLPDDLLAAAEAAEKVHTWSLASIYRLMLPKLIMKDKTLYLDCDLLVTMDITDLWKTDLGRHYLAATWDQGILQVADEVAVFGLDPAVYFNSGVILFDLDNIRKKEGWYEDILTFLRTYPKTTLPDQDILNSVFGKQYLPMPERFNTFVDPDENISYEDKILHFAGELKCWDPQSPGFPLYSHYREFTPWGSHTGEDADRTAHSRIEGPPVMIDKFVSPAQARPGETVWFNLEVRNESGADLTGVRLTDSLRGTIEWFDRLAAGASLWLSWPYMIAKDERPGSTISSTTELKADTIQPLQAKAAVTVAAASQAAAAKFEEAEVNFNFPIPIWPHLRHTGITTRPLLLKKKAGKKPKPKLTRKPVAKTKRKPKGKLKQRLVPGARLERKKLAAKKKSVSRQPRRTVVYATPRAHGLPVKFIKHHEPGKASA</sequence>
<organism evidence="5 6">
    <name type="scientific">Paenibacillus protaetiae</name>
    <dbReference type="NCBI Taxonomy" id="2509456"/>
    <lineage>
        <taxon>Bacteria</taxon>
        <taxon>Bacillati</taxon>
        <taxon>Bacillota</taxon>
        <taxon>Bacilli</taxon>
        <taxon>Bacillales</taxon>
        <taxon>Paenibacillaceae</taxon>
        <taxon>Paenibacillus</taxon>
    </lineage>
</organism>
<feature type="compositionally biased region" description="Basic residues" evidence="4">
    <location>
        <begin position="458"/>
        <end position="470"/>
    </location>
</feature>
<reference evidence="5 6" key="1">
    <citation type="submission" date="2019-01" db="EMBL/GenBank/DDBJ databases">
        <title>Genome sequencing of strain FW100M-2.</title>
        <authorList>
            <person name="Heo J."/>
            <person name="Kim S.-J."/>
            <person name="Kim J.-S."/>
            <person name="Hong S.-B."/>
            <person name="Kwon S.-W."/>
        </authorList>
    </citation>
    <scope>NUCLEOTIDE SEQUENCE [LARGE SCALE GENOMIC DNA]</scope>
    <source>
        <strain evidence="5 6">FW100M-2</strain>
    </source>
</reference>
<dbReference type="RefSeq" id="WP_129442411.1">
    <property type="nucleotide sequence ID" value="NZ_CP035492.1"/>
</dbReference>
<dbReference type="KEGG" id="pprt:ET464_15575"/>
<accession>A0A4P6EX36</accession>
<evidence type="ECO:0000256" key="2">
    <source>
        <dbReference type="ARBA" id="ARBA00022679"/>
    </source>
</evidence>
<dbReference type="PANTHER" id="PTHR13778">
    <property type="entry name" value="GLYCOSYLTRANSFERASE 8 DOMAIN-CONTAINING PROTEIN"/>
    <property type="match status" value="1"/>
</dbReference>
<dbReference type="OrthoDB" id="5672604at2"/>
<dbReference type="InterPro" id="IPR050748">
    <property type="entry name" value="Glycosyltrans_8_dom-fam"/>
</dbReference>
<keyword evidence="6" id="KW-1185">Reference proteome</keyword>
<dbReference type="Pfam" id="PF01501">
    <property type="entry name" value="Glyco_transf_8"/>
    <property type="match status" value="1"/>
</dbReference>
<evidence type="ECO:0000313" key="5">
    <source>
        <dbReference type="EMBL" id="QAY67592.1"/>
    </source>
</evidence>
<feature type="region of interest" description="Disordered" evidence="4">
    <location>
        <begin position="419"/>
        <end position="471"/>
    </location>
</feature>
<feature type="compositionally biased region" description="Basic residues" evidence="4">
    <location>
        <begin position="419"/>
        <end position="445"/>
    </location>
</feature>
<keyword evidence="3" id="KW-0479">Metal-binding</keyword>
<dbReference type="SUPFAM" id="SSF53448">
    <property type="entry name" value="Nucleotide-diphospho-sugar transferases"/>
    <property type="match status" value="1"/>
</dbReference>
<dbReference type="PANTHER" id="PTHR13778:SF47">
    <property type="entry name" value="LIPOPOLYSACCHARIDE 1,3-GALACTOSYLTRANSFERASE"/>
    <property type="match status" value="1"/>
</dbReference>
<dbReference type="EMBL" id="CP035492">
    <property type="protein sequence ID" value="QAY67592.1"/>
    <property type="molecule type" value="Genomic_DNA"/>
</dbReference>
<dbReference type="GO" id="GO:0046872">
    <property type="term" value="F:metal ion binding"/>
    <property type="evidence" value="ECO:0007669"/>
    <property type="project" value="UniProtKB-KW"/>
</dbReference>
<keyword evidence="2" id="KW-0808">Transferase</keyword>
<evidence type="ECO:0000256" key="3">
    <source>
        <dbReference type="ARBA" id="ARBA00022723"/>
    </source>
</evidence>
<dbReference type="InterPro" id="IPR002495">
    <property type="entry name" value="Glyco_trans_8"/>
</dbReference>
<dbReference type="InterPro" id="IPR029044">
    <property type="entry name" value="Nucleotide-diphossugar_trans"/>
</dbReference>